<evidence type="ECO:0000313" key="4">
    <source>
        <dbReference type="Proteomes" id="UP000001064"/>
    </source>
</evidence>
<gene>
    <name evidence="3" type="ORF">DICPUDRAFT_81159</name>
</gene>
<dbReference type="InParanoid" id="F0ZSN8"/>
<sequence>MGNFISKKHCIFEKKVQVMESKISKMETDINNSKLRHYNNYNKIIFYYFIIELYLAAFLYEKLASSDTLSEKAMCFLYSLFASMIIYSLAKFYRLLFERLIKNNEIKLLKLYDGLDKLFEARKMETDYDKTKKLLEDYEFFKKNSNNRYQEEYQQQQPPQPPQTPQPPQPSQPNPGPKLEVENYLYRYPFCITWKI</sequence>
<accession>F0ZSN8</accession>
<proteinExistence type="predicted"/>
<dbReference type="GO" id="GO:0071782">
    <property type="term" value="C:endoplasmic reticulum tubular network"/>
    <property type="evidence" value="ECO:0000318"/>
    <property type="project" value="GO_Central"/>
</dbReference>
<organism evidence="3 4">
    <name type="scientific">Dictyostelium purpureum</name>
    <name type="common">Slime mold</name>
    <dbReference type="NCBI Taxonomy" id="5786"/>
    <lineage>
        <taxon>Eukaryota</taxon>
        <taxon>Amoebozoa</taxon>
        <taxon>Evosea</taxon>
        <taxon>Eumycetozoa</taxon>
        <taxon>Dictyostelia</taxon>
        <taxon>Dictyosteliales</taxon>
        <taxon>Dictyosteliaceae</taxon>
        <taxon>Dictyostelium</taxon>
    </lineage>
</organism>
<keyword evidence="4" id="KW-1185">Reference proteome</keyword>
<dbReference type="VEuPathDB" id="AmoebaDB:DICPUDRAFT_81159"/>
<keyword evidence="2" id="KW-0472">Membrane</keyword>
<evidence type="ECO:0000256" key="2">
    <source>
        <dbReference type="SAM" id="Phobius"/>
    </source>
</evidence>
<dbReference type="OrthoDB" id="20953at2759"/>
<dbReference type="KEGG" id="dpp:DICPUDRAFT_81159"/>
<dbReference type="InterPro" id="IPR040115">
    <property type="entry name" value="Lnp"/>
</dbReference>
<dbReference type="PANTHER" id="PTHR22166">
    <property type="entry name" value="ENDOPLASMIC RETICULUM JUNCTION FORMATION PROTEIN LUNAPARK"/>
    <property type="match status" value="1"/>
</dbReference>
<evidence type="ECO:0000313" key="3">
    <source>
        <dbReference type="EMBL" id="EGC33040.1"/>
    </source>
</evidence>
<dbReference type="Proteomes" id="UP000001064">
    <property type="component" value="Unassembled WGS sequence"/>
</dbReference>
<feature type="transmembrane region" description="Helical" evidence="2">
    <location>
        <begin position="76"/>
        <end position="97"/>
    </location>
</feature>
<evidence type="ECO:0000256" key="1">
    <source>
        <dbReference type="SAM" id="MobiDB-lite"/>
    </source>
</evidence>
<keyword evidence="2" id="KW-1133">Transmembrane helix</keyword>
<protein>
    <submittedName>
        <fullName evidence="3">Uncharacterized protein</fullName>
    </submittedName>
</protein>
<feature type="transmembrane region" description="Helical" evidence="2">
    <location>
        <begin position="44"/>
        <end position="64"/>
    </location>
</feature>
<dbReference type="RefSeq" id="XP_003290429.1">
    <property type="nucleotide sequence ID" value="XM_003290381.1"/>
</dbReference>
<dbReference type="GO" id="GO:0071786">
    <property type="term" value="P:endoplasmic reticulum tubular network organization"/>
    <property type="evidence" value="ECO:0000318"/>
    <property type="project" value="GO_Central"/>
</dbReference>
<feature type="compositionally biased region" description="Pro residues" evidence="1">
    <location>
        <begin position="158"/>
        <end position="176"/>
    </location>
</feature>
<name>F0ZSN8_DICPU</name>
<dbReference type="EMBL" id="GL871161">
    <property type="protein sequence ID" value="EGC33040.1"/>
    <property type="molecule type" value="Genomic_DNA"/>
</dbReference>
<reference evidence="4" key="1">
    <citation type="journal article" date="2011" name="Genome Biol.">
        <title>Comparative genomics of the social amoebae Dictyostelium discoideum and Dictyostelium purpureum.</title>
        <authorList>
            <consortium name="US DOE Joint Genome Institute (JGI-PGF)"/>
            <person name="Sucgang R."/>
            <person name="Kuo A."/>
            <person name="Tian X."/>
            <person name="Salerno W."/>
            <person name="Parikh A."/>
            <person name="Feasley C.L."/>
            <person name="Dalin E."/>
            <person name="Tu H."/>
            <person name="Huang E."/>
            <person name="Barry K."/>
            <person name="Lindquist E."/>
            <person name="Shapiro H."/>
            <person name="Bruce D."/>
            <person name="Schmutz J."/>
            <person name="Salamov A."/>
            <person name="Fey P."/>
            <person name="Gaudet P."/>
            <person name="Anjard C."/>
            <person name="Babu M.M."/>
            <person name="Basu S."/>
            <person name="Bushmanova Y."/>
            <person name="van der Wel H."/>
            <person name="Katoh-Kurasawa M."/>
            <person name="Dinh C."/>
            <person name="Coutinho P.M."/>
            <person name="Saito T."/>
            <person name="Elias M."/>
            <person name="Schaap P."/>
            <person name="Kay R.R."/>
            <person name="Henrissat B."/>
            <person name="Eichinger L."/>
            <person name="Rivero F."/>
            <person name="Putnam N.H."/>
            <person name="West C.M."/>
            <person name="Loomis W.F."/>
            <person name="Chisholm R.L."/>
            <person name="Shaulsky G."/>
            <person name="Strassmann J.E."/>
            <person name="Queller D.C."/>
            <person name="Kuspa A."/>
            <person name="Grigoriev I.V."/>
        </authorList>
    </citation>
    <scope>NUCLEOTIDE SEQUENCE [LARGE SCALE GENOMIC DNA]</scope>
    <source>
        <strain evidence="4">QSDP1</strain>
    </source>
</reference>
<feature type="region of interest" description="Disordered" evidence="1">
    <location>
        <begin position="150"/>
        <end position="178"/>
    </location>
</feature>
<dbReference type="GeneID" id="10504785"/>
<dbReference type="PANTHER" id="PTHR22166:SF12">
    <property type="entry name" value="ENDOPLASMIC RETICULUM JUNCTION FORMATION PROTEIN LUNAPARK"/>
    <property type="match status" value="1"/>
</dbReference>
<keyword evidence="2" id="KW-0812">Transmembrane</keyword>
<dbReference type="AlphaFoldDB" id="F0ZSN8"/>